<dbReference type="Proteomes" id="UP000031623">
    <property type="component" value="Chromosome"/>
</dbReference>
<dbReference type="EMBL" id="AP014633">
    <property type="protein sequence ID" value="BAP54405.1"/>
    <property type="molecule type" value="Genomic_DNA"/>
</dbReference>
<sequence>MLVAKALVNLFVKTEVLANLKKDVVAGQKPKNPSRNLNDLLNDPNLTGCVAK</sequence>
<organism evidence="1 2">
    <name type="scientific">Thioploca ingrica</name>
    <dbReference type="NCBI Taxonomy" id="40754"/>
    <lineage>
        <taxon>Bacteria</taxon>
        <taxon>Pseudomonadati</taxon>
        <taxon>Pseudomonadota</taxon>
        <taxon>Gammaproteobacteria</taxon>
        <taxon>Thiotrichales</taxon>
        <taxon>Thiotrichaceae</taxon>
        <taxon>Thioploca</taxon>
    </lineage>
</organism>
<dbReference type="AlphaFoldDB" id="A0A090AI12"/>
<proteinExistence type="predicted"/>
<accession>A0A090AI12</accession>
<dbReference type="HOGENOM" id="CLU_3085783_0_0_6"/>
<keyword evidence="2" id="KW-1185">Reference proteome</keyword>
<dbReference type="KEGG" id="tig:THII_0108"/>
<evidence type="ECO:0000313" key="2">
    <source>
        <dbReference type="Proteomes" id="UP000031623"/>
    </source>
</evidence>
<evidence type="ECO:0000313" key="1">
    <source>
        <dbReference type="EMBL" id="BAP54405.1"/>
    </source>
</evidence>
<protein>
    <submittedName>
        <fullName evidence="1">Uncharacterized protein</fullName>
    </submittedName>
</protein>
<name>A0A090AI12_9GAMM</name>
<reference evidence="1 2" key="1">
    <citation type="journal article" date="2014" name="ISME J.">
        <title>Ecophysiology of Thioploca ingrica as revealed by the complete genome sequence supplemented with proteomic evidence.</title>
        <authorList>
            <person name="Kojima H."/>
            <person name="Ogura Y."/>
            <person name="Yamamoto N."/>
            <person name="Togashi T."/>
            <person name="Mori H."/>
            <person name="Watanabe T."/>
            <person name="Nemoto F."/>
            <person name="Kurokawa K."/>
            <person name="Hayashi T."/>
            <person name="Fukui M."/>
        </authorList>
    </citation>
    <scope>NUCLEOTIDE SEQUENCE [LARGE SCALE GENOMIC DNA]</scope>
</reference>
<gene>
    <name evidence="1" type="ORF">THII_0108</name>
</gene>